<feature type="region of interest" description="Disordered" evidence="2">
    <location>
        <begin position="43"/>
        <end position="80"/>
    </location>
</feature>
<evidence type="ECO:0000256" key="1">
    <source>
        <dbReference type="ARBA" id="ARBA00034773"/>
    </source>
</evidence>
<reference evidence="3" key="1">
    <citation type="journal article" date="2021" name="Nat. Commun.">
        <title>Genomic analyses provide insights into spinach domestication and the genetic basis of agronomic traits.</title>
        <authorList>
            <person name="Cai X."/>
            <person name="Sun X."/>
            <person name="Xu C."/>
            <person name="Sun H."/>
            <person name="Wang X."/>
            <person name="Ge C."/>
            <person name="Zhang Z."/>
            <person name="Wang Q."/>
            <person name="Fei Z."/>
            <person name="Jiao C."/>
            <person name="Wang Q."/>
        </authorList>
    </citation>
    <scope>NUCLEOTIDE SEQUENCE [LARGE SCALE GENOMIC DNA]</scope>
    <source>
        <strain evidence="3">cv. Varoflay</strain>
    </source>
</reference>
<protein>
    <submittedName>
        <fullName evidence="4">Protein S40-4</fullName>
    </submittedName>
</protein>
<dbReference type="GeneID" id="110797899"/>
<dbReference type="PANTHER" id="PTHR46525:SF2">
    <property type="entry name" value="EMB|CAB72159.1"/>
    <property type="match status" value="1"/>
</dbReference>
<comment type="similarity">
    <text evidence="1">Belongs to the senescence regulator S40 family.</text>
</comment>
<dbReference type="RefSeq" id="XP_021858717.1">
    <property type="nucleotide sequence ID" value="XM_022003025.2"/>
</dbReference>
<dbReference type="OrthoDB" id="1917735at2759"/>
<gene>
    <name evidence="4" type="primary">LOC110797899</name>
</gene>
<keyword evidence="3" id="KW-1185">Reference proteome</keyword>
<dbReference type="GO" id="GO:0010150">
    <property type="term" value="P:leaf senescence"/>
    <property type="evidence" value="ECO:0007669"/>
    <property type="project" value="UniProtKB-ARBA"/>
</dbReference>
<organism evidence="3 4">
    <name type="scientific">Spinacia oleracea</name>
    <name type="common">Spinach</name>
    <dbReference type="NCBI Taxonomy" id="3562"/>
    <lineage>
        <taxon>Eukaryota</taxon>
        <taxon>Viridiplantae</taxon>
        <taxon>Streptophyta</taxon>
        <taxon>Embryophyta</taxon>
        <taxon>Tracheophyta</taxon>
        <taxon>Spermatophyta</taxon>
        <taxon>Magnoliopsida</taxon>
        <taxon>eudicotyledons</taxon>
        <taxon>Gunneridae</taxon>
        <taxon>Pentapetalae</taxon>
        <taxon>Caryophyllales</taxon>
        <taxon>Chenopodiaceae</taxon>
        <taxon>Chenopodioideae</taxon>
        <taxon>Anserineae</taxon>
        <taxon>Spinacia</taxon>
    </lineage>
</organism>
<accession>A0A9R0IZU2</accession>
<sequence>MASAKSSMMARRKSNYRFLSNDLIQPPSMKTSATTELEFDESDIWGVSTRSDSPPSWSKSSRKSMTAPTPARGRRAGDASSLPVNIPDWSKILREEYKAHKWSFGEDLVNDCYGGDDDGEGWVAPHEYLARPQMASLSLHEGSGRTLTGRDLNKVRNAILEKTGFQD</sequence>
<dbReference type="Proteomes" id="UP000813463">
    <property type="component" value="Chromosome 2"/>
</dbReference>
<evidence type="ECO:0000313" key="3">
    <source>
        <dbReference type="Proteomes" id="UP000813463"/>
    </source>
</evidence>
<dbReference type="AlphaFoldDB" id="A0A9R0IZU2"/>
<name>A0A9R0IZU2_SPIOL</name>
<dbReference type="PANTHER" id="PTHR46525">
    <property type="entry name" value="EMB|CAB72159.1"/>
    <property type="match status" value="1"/>
</dbReference>
<feature type="compositionally biased region" description="Low complexity" evidence="2">
    <location>
        <begin position="48"/>
        <end position="59"/>
    </location>
</feature>
<evidence type="ECO:0000256" key="2">
    <source>
        <dbReference type="SAM" id="MobiDB-lite"/>
    </source>
</evidence>
<dbReference type="InterPro" id="IPR007608">
    <property type="entry name" value="Senescence_reg_S40"/>
</dbReference>
<evidence type="ECO:0000313" key="4">
    <source>
        <dbReference type="RefSeq" id="XP_021858717.1"/>
    </source>
</evidence>
<reference evidence="4" key="2">
    <citation type="submission" date="2025-08" db="UniProtKB">
        <authorList>
            <consortium name="RefSeq"/>
        </authorList>
    </citation>
    <scope>IDENTIFICATION</scope>
    <source>
        <tissue evidence="4">Leaf</tissue>
    </source>
</reference>
<dbReference type="KEGG" id="soe:110797899"/>
<proteinExistence type="inferred from homology"/>
<dbReference type="Pfam" id="PF04520">
    <property type="entry name" value="Senescence_reg"/>
    <property type="match status" value="1"/>
</dbReference>